<accession>I4HLY1</accession>
<sequence>MKQRVVKEETLTAYSLYSQLQLSLVMDKAYLGDLSDWEIKRDW</sequence>
<organism evidence="1 2">
    <name type="scientific">Microcystis aeruginosa PCC 9809</name>
    <dbReference type="NCBI Taxonomy" id="1160285"/>
    <lineage>
        <taxon>Bacteria</taxon>
        <taxon>Bacillati</taxon>
        <taxon>Cyanobacteriota</taxon>
        <taxon>Cyanophyceae</taxon>
        <taxon>Oscillatoriophycideae</taxon>
        <taxon>Chroococcales</taxon>
        <taxon>Microcystaceae</taxon>
        <taxon>Microcystis</taxon>
    </lineage>
</organism>
<dbReference type="HOGENOM" id="CLU_3236040_0_0_3"/>
<dbReference type="RefSeq" id="WP_002796291.1">
    <property type="nucleotide sequence ID" value="NZ_HE973753.1"/>
</dbReference>
<evidence type="ECO:0000313" key="2">
    <source>
        <dbReference type="Proteomes" id="UP000004775"/>
    </source>
</evidence>
<dbReference type="Proteomes" id="UP000004775">
    <property type="component" value="Unassembled WGS sequence"/>
</dbReference>
<dbReference type="EMBL" id="CAIO01000131">
    <property type="protein sequence ID" value="CCI23055.1"/>
    <property type="molecule type" value="Genomic_DNA"/>
</dbReference>
<gene>
    <name evidence="1" type="ORF">MICAH_2160002</name>
</gene>
<comment type="caution">
    <text evidence="1">The sequence shown here is derived from an EMBL/GenBank/DDBJ whole genome shotgun (WGS) entry which is preliminary data.</text>
</comment>
<protein>
    <submittedName>
        <fullName evidence="1">Uncharacterized protein</fullName>
    </submittedName>
</protein>
<name>I4HLY1_MICAE</name>
<reference evidence="1 2" key="1">
    <citation type="submission" date="2012-04" db="EMBL/GenBank/DDBJ databases">
        <authorList>
            <person name="Genoscope - CEA"/>
        </authorList>
    </citation>
    <scope>NUCLEOTIDE SEQUENCE [LARGE SCALE GENOMIC DNA]</scope>
    <source>
        <strain evidence="1 2">9809</strain>
    </source>
</reference>
<dbReference type="AlphaFoldDB" id="I4HLY1"/>
<evidence type="ECO:0000313" key="1">
    <source>
        <dbReference type="EMBL" id="CCI23055.1"/>
    </source>
</evidence>
<proteinExistence type="predicted"/>